<name>A0A430Q423_SCHBO</name>
<dbReference type="STRING" id="6184.A0A430Q423"/>
<organism evidence="2 3">
    <name type="scientific">Schistosoma bovis</name>
    <name type="common">Blood fluke</name>
    <dbReference type="NCBI Taxonomy" id="6184"/>
    <lineage>
        <taxon>Eukaryota</taxon>
        <taxon>Metazoa</taxon>
        <taxon>Spiralia</taxon>
        <taxon>Lophotrochozoa</taxon>
        <taxon>Platyhelminthes</taxon>
        <taxon>Trematoda</taxon>
        <taxon>Digenea</taxon>
        <taxon>Strigeidida</taxon>
        <taxon>Schistosomatoidea</taxon>
        <taxon>Schistosomatidae</taxon>
        <taxon>Schistosoma</taxon>
    </lineage>
</organism>
<feature type="non-terminal residue" evidence="2">
    <location>
        <position position="1"/>
    </location>
</feature>
<dbReference type="AlphaFoldDB" id="A0A430Q423"/>
<feature type="compositionally biased region" description="Basic residues" evidence="1">
    <location>
        <begin position="230"/>
        <end position="256"/>
    </location>
</feature>
<keyword evidence="3" id="KW-1185">Reference proteome</keyword>
<feature type="compositionally biased region" description="Basic and acidic residues" evidence="1">
    <location>
        <begin position="342"/>
        <end position="392"/>
    </location>
</feature>
<feature type="compositionally biased region" description="Basic residues" evidence="1">
    <location>
        <begin position="212"/>
        <end position="221"/>
    </location>
</feature>
<reference evidence="2 3" key="1">
    <citation type="journal article" date="2019" name="PLoS Pathog.">
        <title>Genome sequence of the bovine parasite Schistosoma bovis Tanzania.</title>
        <authorList>
            <person name="Oey H."/>
            <person name="Zakrzewski M."/>
            <person name="Gobert G."/>
            <person name="Gravermann K."/>
            <person name="Stoye J."/>
            <person name="Jones M."/>
            <person name="Mcmanus D."/>
            <person name="Krause L."/>
        </authorList>
    </citation>
    <scope>NUCLEOTIDE SEQUENCE [LARGE SCALE GENOMIC DNA]</scope>
    <source>
        <strain evidence="2 3">TAN1997</strain>
    </source>
</reference>
<gene>
    <name evidence="2" type="ORF">DC041_0003457</name>
</gene>
<evidence type="ECO:0000313" key="3">
    <source>
        <dbReference type="Proteomes" id="UP000290809"/>
    </source>
</evidence>
<evidence type="ECO:0000313" key="2">
    <source>
        <dbReference type="EMBL" id="RTG82450.1"/>
    </source>
</evidence>
<evidence type="ECO:0000256" key="1">
    <source>
        <dbReference type="SAM" id="MobiDB-lite"/>
    </source>
</evidence>
<dbReference type="EMBL" id="QMKO01002825">
    <property type="protein sequence ID" value="RTG82450.1"/>
    <property type="molecule type" value="Genomic_DNA"/>
</dbReference>
<accession>A0A430Q423</accession>
<feature type="compositionally biased region" description="Basic residues" evidence="1">
    <location>
        <begin position="289"/>
        <end position="300"/>
    </location>
</feature>
<feature type="compositionally biased region" description="Basic residues" evidence="1">
    <location>
        <begin position="325"/>
        <end position="339"/>
    </location>
</feature>
<feature type="region of interest" description="Disordered" evidence="1">
    <location>
        <begin position="205"/>
        <end position="408"/>
    </location>
</feature>
<sequence length="408" mass="47715">IYTPCSCINNYALVKDILCHIISLCQLEHNDLLTSIIEQKSNNVMDVLSTEISTQINNRILRTMDKSSSSSSFPFEQIQQLLRHLGVHTILKELLNIRFKLCSMFDDTLFLMNSFSRVRNILESLLSTITYSKSLSSSSSSSLSTITYSTSLSSSSSSWSIIQFPDNTSKQDLLFNLKFFHLLNILLTEENDILLKKYCKWTSESSHSPEQHRRRRHHRHSPERCLVDIRRRRSHPPTRHRRQRSKSRSKLLRKPKSPITDWRKDLMAGRRHSPPEMPESSYYGNEKRSKGHRHSKKHDRQRYGNSQSHKSQKRCPSHNADYYRPRKHTHDSGSRHHNIVKVNERDQRSGYLEQSRKDGFAENYRKYEGPDLPSHYDHRSSSRYRHDAESHGRNASPGSSRALDRESD</sequence>
<protein>
    <submittedName>
        <fullName evidence="2">Serine/arginine repetitive matrix protein 1</fullName>
    </submittedName>
</protein>
<comment type="caution">
    <text evidence="2">The sequence shown here is derived from an EMBL/GenBank/DDBJ whole genome shotgun (WGS) entry which is preliminary data.</text>
</comment>
<proteinExistence type="predicted"/>
<dbReference type="Proteomes" id="UP000290809">
    <property type="component" value="Unassembled WGS sequence"/>
</dbReference>